<dbReference type="EMBL" id="CP068146">
    <property type="protein sequence ID" value="QQU47643.1"/>
    <property type="molecule type" value="Genomic_DNA"/>
</dbReference>
<protein>
    <submittedName>
        <fullName evidence="1">DUF4222 domain-containing protein</fullName>
    </submittedName>
</protein>
<dbReference type="InterPro" id="IPR025317">
    <property type="entry name" value="DUF4222"/>
</dbReference>
<evidence type="ECO:0000313" key="2">
    <source>
        <dbReference type="Proteomes" id="UP000595309"/>
    </source>
</evidence>
<dbReference type="AlphaFoldDB" id="A0A7U0AXR6"/>
<reference evidence="1 2" key="1">
    <citation type="submission" date="2021-01" db="EMBL/GenBank/DDBJ databases">
        <title>FDA dAtabase for Regulatory Grade micrObial Sequences (FDA-ARGOS): Supporting development and validation of Infectious Disease Dx tests.</title>
        <authorList>
            <person name="Blissenbach B."/>
            <person name="Krut O."/>
            <person name="Tallon L."/>
            <person name="Sadzewicz L."/>
            <person name="Zhao X."/>
            <person name="Boylan J."/>
            <person name="Ott S."/>
            <person name="Bowen H."/>
            <person name="Vavikolanu K."/>
            <person name="Mehta A."/>
            <person name="Aluvathingal J."/>
            <person name="Nadendla S."/>
            <person name="Yan Y."/>
            <person name="Sichtig H."/>
        </authorList>
    </citation>
    <scope>NUCLEOTIDE SEQUENCE [LARGE SCALE GENOMIC DNA]</scope>
    <source>
        <strain evidence="1 2">FDAARGOS_1082</strain>
    </source>
</reference>
<organism evidence="1 2">
    <name type="scientific">Yersinia enterocolitica</name>
    <dbReference type="NCBI Taxonomy" id="630"/>
    <lineage>
        <taxon>Bacteria</taxon>
        <taxon>Pseudomonadati</taxon>
        <taxon>Pseudomonadota</taxon>
        <taxon>Gammaproteobacteria</taxon>
        <taxon>Enterobacterales</taxon>
        <taxon>Yersiniaceae</taxon>
        <taxon>Yersinia</taxon>
    </lineage>
</organism>
<proteinExistence type="predicted"/>
<sequence length="63" mass="7509">MFEMTELPRPGKRYQDEHGALVTITGIEENRVVFMRDGYPYPCMRPLNNFLNRFQKVSNRQSE</sequence>
<accession>A0A7U0AXR6</accession>
<dbReference type="RefSeq" id="WP_016266097.1">
    <property type="nucleotide sequence ID" value="NZ_CGBR01000029.1"/>
</dbReference>
<gene>
    <name evidence="1" type="ORF">I6I39_02465</name>
</gene>
<dbReference type="Pfam" id="PF13973">
    <property type="entry name" value="DUF4222"/>
    <property type="match status" value="1"/>
</dbReference>
<dbReference type="Proteomes" id="UP000595309">
    <property type="component" value="Chromosome"/>
</dbReference>
<evidence type="ECO:0000313" key="1">
    <source>
        <dbReference type="EMBL" id="QQU47643.1"/>
    </source>
</evidence>
<name>A0A7U0AXR6_YEREN</name>